<evidence type="ECO:0000313" key="1">
    <source>
        <dbReference type="EMBL" id="KKN96171.1"/>
    </source>
</evidence>
<gene>
    <name evidence="1" type="ORF">LCGC14_0171010</name>
</gene>
<proteinExistence type="predicted"/>
<organism evidence="1">
    <name type="scientific">marine sediment metagenome</name>
    <dbReference type="NCBI Taxonomy" id="412755"/>
    <lineage>
        <taxon>unclassified sequences</taxon>
        <taxon>metagenomes</taxon>
        <taxon>ecological metagenomes</taxon>
    </lineage>
</organism>
<accession>A0A0F9XAT7</accession>
<name>A0A0F9XAT7_9ZZZZ</name>
<protein>
    <submittedName>
        <fullName evidence="1">Uncharacterized protein</fullName>
    </submittedName>
</protein>
<dbReference type="EMBL" id="LAZR01000066">
    <property type="protein sequence ID" value="KKN96171.1"/>
    <property type="molecule type" value="Genomic_DNA"/>
</dbReference>
<comment type="caution">
    <text evidence="1">The sequence shown here is derived from an EMBL/GenBank/DDBJ whole genome shotgun (WGS) entry which is preliminary data.</text>
</comment>
<dbReference type="AlphaFoldDB" id="A0A0F9XAT7"/>
<reference evidence="1" key="1">
    <citation type="journal article" date="2015" name="Nature">
        <title>Complex archaea that bridge the gap between prokaryotes and eukaryotes.</title>
        <authorList>
            <person name="Spang A."/>
            <person name="Saw J.H."/>
            <person name="Jorgensen S.L."/>
            <person name="Zaremba-Niedzwiedzka K."/>
            <person name="Martijn J."/>
            <person name="Lind A.E."/>
            <person name="van Eijk R."/>
            <person name="Schleper C."/>
            <person name="Guy L."/>
            <person name="Ettema T.J."/>
        </authorList>
    </citation>
    <scope>NUCLEOTIDE SEQUENCE</scope>
</reference>
<sequence length="55" mass="6391">MNELLSLLNETITAHATAIIALCTVIQLWRSRERIAESEISKPILRMEDDDHWKD</sequence>